<gene>
    <name evidence="4" type="primary">LOC123444282</name>
</gene>
<evidence type="ECO:0000313" key="4">
    <source>
        <dbReference type="EnsemblPlants" id="HORVU.MOREX.r3.1HG0070030.1"/>
    </source>
</evidence>
<dbReference type="FunFam" id="1.10.20.10:FF:000088">
    <property type="entry name" value="Histone H3-like centromeric protein CSE4"/>
    <property type="match status" value="1"/>
</dbReference>
<dbReference type="GO" id="GO:0003677">
    <property type="term" value="F:DNA binding"/>
    <property type="evidence" value="ECO:0007669"/>
    <property type="project" value="InterPro"/>
</dbReference>
<dbReference type="PANTHER" id="PTHR11426">
    <property type="entry name" value="HISTONE H3"/>
    <property type="match status" value="1"/>
</dbReference>
<dbReference type="KEGG" id="hvg:123444282"/>
<keyword evidence="5" id="KW-1185">Reference proteome</keyword>
<feature type="domain" description="Core Histone H2A/H2B/H3" evidence="3">
    <location>
        <begin position="73"/>
        <end position="161"/>
    </location>
</feature>
<dbReference type="GO" id="GO:0046982">
    <property type="term" value="F:protein heterodimerization activity"/>
    <property type="evidence" value="ECO:0007669"/>
    <property type="project" value="InterPro"/>
</dbReference>
<dbReference type="OrthoDB" id="842664at2759"/>
<dbReference type="GO" id="GO:0030527">
    <property type="term" value="F:structural constituent of chromatin"/>
    <property type="evidence" value="ECO:0007669"/>
    <property type="project" value="InterPro"/>
</dbReference>
<dbReference type="InterPro" id="IPR007125">
    <property type="entry name" value="H2A/H2B/H3"/>
</dbReference>
<dbReference type="CDD" id="cd22911">
    <property type="entry name" value="HFD_H3"/>
    <property type="match status" value="1"/>
</dbReference>
<evidence type="ECO:0000259" key="3">
    <source>
        <dbReference type="Pfam" id="PF00125"/>
    </source>
</evidence>
<accession>A0A8I6WKK0</accession>
<dbReference type="EnsemblPlants" id="HORVU.MOREX.r3.1HG0070030.1">
    <property type="protein sequence ID" value="HORVU.MOREX.r3.1HG0070030.1"/>
    <property type="gene ID" value="HORVU.MOREX.r3.1HG0070030"/>
</dbReference>
<dbReference type="RefSeq" id="XP_044976897.1">
    <property type="nucleotide sequence ID" value="XM_045120962.1"/>
</dbReference>
<dbReference type="GO" id="GO:0005634">
    <property type="term" value="C:nucleus"/>
    <property type="evidence" value="ECO:0000318"/>
    <property type="project" value="GO_Central"/>
</dbReference>
<dbReference type="AlphaFoldDB" id="A0A8I6WKK0"/>
<dbReference type="GO" id="GO:0000786">
    <property type="term" value="C:nucleosome"/>
    <property type="evidence" value="ECO:0007669"/>
    <property type="project" value="InterPro"/>
</dbReference>
<feature type="compositionally biased region" description="Low complexity" evidence="2">
    <location>
        <begin position="47"/>
        <end position="62"/>
    </location>
</feature>
<dbReference type="InterPro" id="IPR000164">
    <property type="entry name" value="Histone_H3/CENP-A"/>
</dbReference>
<dbReference type="SUPFAM" id="SSF47113">
    <property type="entry name" value="Histone-fold"/>
    <property type="match status" value="1"/>
</dbReference>
<evidence type="ECO:0000256" key="1">
    <source>
        <dbReference type="ARBA" id="ARBA00010343"/>
    </source>
</evidence>
<evidence type="ECO:0000313" key="5">
    <source>
        <dbReference type="Proteomes" id="UP000011116"/>
    </source>
</evidence>
<feature type="region of interest" description="Disordered" evidence="2">
    <location>
        <begin position="1"/>
        <end position="72"/>
    </location>
</feature>
<dbReference type="Gramene" id="HORVU.MOREX.r2.1HG0056300.1">
    <property type="protein sequence ID" value="HORVU.MOREX.r2.1HG0056300.1"/>
    <property type="gene ID" value="HORVU.MOREX.r2.1HG0056300"/>
</dbReference>
<dbReference type="Proteomes" id="UP000011116">
    <property type="component" value="Chromosome 1H"/>
</dbReference>
<organism evidence="4 5">
    <name type="scientific">Hordeum vulgare subsp. vulgare</name>
    <name type="common">Domesticated barley</name>
    <dbReference type="NCBI Taxonomy" id="112509"/>
    <lineage>
        <taxon>Eukaryota</taxon>
        <taxon>Viridiplantae</taxon>
        <taxon>Streptophyta</taxon>
        <taxon>Embryophyta</taxon>
        <taxon>Tracheophyta</taxon>
        <taxon>Spermatophyta</taxon>
        <taxon>Magnoliopsida</taxon>
        <taxon>Liliopsida</taxon>
        <taxon>Poales</taxon>
        <taxon>Poaceae</taxon>
        <taxon>BOP clade</taxon>
        <taxon>Pooideae</taxon>
        <taxon>Triticodae</taxon>
        <taxon>Triticeae</taxon>
        <taxon>Hordeinae</taxon>
        <taxon>Hordeum</taxon>
    </lineage>
</organism>
<evidence type="ECO:0000256" key="2">
    <source>
        <dbReference type="SAM" id="MobiDB-lite"/>
    </source>
</evidence>
<protein>
    <recommendedName>
        <fullName evidence="3">Core Histone H2A/H2B/H3 domain-containing protein</fullName>
    </recommendedName>
</protein>
<dbReference type="Gene3D" id="1.10.20.10">
    <property type="entry name" value="Histone, subunit A"/>
    <property type="match status" value="1"/>
</dbReference>
<dbReference type="Pfam" id="PF00125">
    <property type="entry name" value="Histone"/>
    <property type="match status" value="1"/>
</dbReference>
<dbReference type="InterPro" id="IPR009072">
    <property type="entry name" value="Histone-fold"/>
</dbReference>
<feature type="compositionally biased region" description="Basic residues" evidence="2">
    <location>
        <begin position="1"/>
        <end position="20"/>
    </location>
</feature>
<reference evidence="4" key="2">
    <citation type="submission" date="2020-10" db="EMBL/GenBank/DDBJ databases">
        <authorList>
            <person name="Scholz U."/>
            <person name="Mascher M."/>
            <person name="Fiebig A."/>
        </authorList>
    </citation>
    <scope>NUCLEOTIDE SEQUENCE [LARGE SCALE GENOMIC DNA]</scope>
    <source>
        <strain evidence="4">cv. Morex</strain>
    </source>
</reference>
<proteinExistence type="inferred from homology"/>
<reference evidence="5" key="1">
    <citation type="journal article" date="2012" name="Nature">
        <title>A physical, genetic and functional sequence assembly of the barley genome.</title>
        <authorList>
            <consortium name="The International Barley Genome Sequencing Consortium"/>
            <person name="Mayer K.F."/>
            <person name="Waugh R."/>
            <person name="Brown J.W."/>
            <person name="Schulman A."/>
            <person name="Langridge P."/>
            <person name="Platzer M."/>
            <person name="Fincher G.B."/>
            <person name="Muehlbauer G.J."/>
            <person name="Sato K."/>
            <person name="Close T.J."/>
            <person name="Wise R.P."/>
            <person name="Stein N."/>
        </authorList>
    </citation>
    <scope>NUCLEOTIDE SEQUENCE [LARGE SCALE GENOMIC DNA]</scope>
    <source>
        <strain evidence="5">cv. Morex</strain>
    </source>
</reference>
<dbReference type="Gramene" id="HORVU.MOREX.r3.1HG0070030.1">
    <property type="protein sequence ID" value="HORVU.MOREX.r3.1HG0070030.1"/>
    <property type="gene ID" value="HORVU.MOREX.r3.1HG0070030"/>
</dbReference>
<dbReference type="PRINTS" id="PR00622">
    <property type="entry name" value="HISTONEH3"/>
</dbReference>
<dbReference type="SMR" id="A0A8I6WKK0"/>
<dbReference type="PROSITE" id="PS00959">
    <property type="entry name" value="HISTONE_H3_2"/>
    <property type="match status" value="1"/>
</dbReference>
<dbReference type="GeneID" id="123444282"/>
<comment type="similarity">
    <text evidence="1">Belongs to the histone H3 family.</text>
</comment>
<name>A0A8I6WKK0_HORVV</name>
<sequence length="167" mass="18685">MARTKHPAVRKSKAPPKKKIGSASSPSAAQRRQETDGAGTSETPRRAGQGPAPAAAEGAPGEPTKRKPHRFRPGTVALREIRKYQKSVNFLIPFAPFVRLVREITEYYCPRVKRWTPQALLAVQEATEYHLVDIFERAHLCAIHAKRVTVMQKDIQLARRIGGSKLW</sequence>
<reference evidence="4" key="3">
    <citation type="submission" date="2022-01" db="UniProtKB">
        <authorList>
            <consortium name="EnsemblPlants"/>
        </authorList>
    </citation>
    <scope>IDENTIFICATION</scope>
    <source>
        <strain evidence="4">subsp. vulgare</strain>
    </source>
</reference>
<dbReference type="SMART" id="SM00428">
    <property type="entry name" value="H3"/>
    <property type="match status" value="1"/>
</dbReference>